<dbReference type="OrthoDB" id="3514520at2"/>
<organism evidence="2 3">
    <name type="scientific">Amycolatopsis pretoriensis</name>
    <dbReference type="NCBI Taxonomy" id="218821"/>
    <lineage>
        <taxon>Bacteria</taxon>
        <taxon>Bacillati</taxon>
        <taxon>Actinomycetota</taxon>
        <taxon>Actinomycetes</taxon>
        <taxon>Pseudonocardiales</taxon>
        <taxon>Pseudonocardiaceae</taxon>
        <taxon>Amycolatopsis</taxon>
    </lineage>
</organism>
<evidence type="ECO:0000313" key="3">
    <source>
        <dbReference type="Proteomes" id="UP000198878"/>
    </source>
</evidence>
<dbReference type="EMBL" id="FNUJ01000019">
    <property type="protein sequence ID" value="SEF38249.1"/>
    <property type="molecule type" value="Genomic_DNA"/>
</dbReference>
<dbReference type="InterPro" id="IPR006680">
    <property type="entry name" value="Amidohydro-rel"/>
</dbReference>
<dbReference type="CDD" id="cd01299">
    <property type="entry name" value="Met_dep_hydrolase_A"/>
    <property type="match status" value="1"/>
</dbReference>
<dbReference type="InterPro" id="IPR051781">
    <property type="entry name" value="Metallo-dep_Hydrolase"/>
</dbReference>
<dbReference type="Proteomes" id="UP000198878">
    <property type="component" value="Unassembled WGS sequence"/>
</dbReference>
<dbReference type="AlphaFoldDB" id="A0A1H5RIU8"/>
<evidence type="ECO:0000313" key="2">
    <source>
        <dbReference type="EMBL" id="SEF38249.1"/>
    </source>
</evidence>
<dbReference type="PANTHER" id="PTHR43135:SF3">
    <property type="entry name" value="ALPHA-D-RIBOSE 1-METHYLPHOSPHONATE 5-TRIPHOSPHATE DIPHOSPHATASE"/>
    <property type="match status" value="1"/>
</dbReference>
<keyword evidence="3" id="KW-1185">Reference proteome</keyword>
<dbReference type="InterPro" id="IPR011059">
    <property type="entry name" value="Metal-dep_hydrolase_composite"/>
</dbReference>
<reference evidence="3" key="1">
    <citation type="submission" date="2016-10" db="EMBL/GenBank/DDBJ databases">
        <authorList>
            <person name="Varghese N."/>
            <person name="Submissions S."/>
        </authorList>
    </citation>
    <scope>NUCLEOTIDE SEQUENCE [LARGE SCALE GENOMIC DNA]</scope>
    <source>
        <strain evidence="3">DSM 44654</strain>
    </source>
</reference>
<dbReference type="GO" id="GO:0016810">
    <property type="term" value="F:hydrolase activity, acting on carbon-nitrogen (but not peptide) bonds"/>
    <property type="evidence" value="ECO:0007669"/>
    <property type="project" value="InterPro"/>
</dbReference>
<proteinExistence type="predicted"/>
<protein>
    <submittedName>
        <fullName evidence="2">Imidazolonepropionase</fullName>
    </submittedName>
</protein>
<accession>A0A1H5RIU8</accession>
<dbReference type="SUPFAM" id="SSF51338">
    <property type="entry name" value="Composite domain of metallo-dependent hydrolases"/>
    <property type="match status" value="1"/>
</dbReference>
<dbReference type="InterPro" id="IPR057744">
    <property type="entry name" value="OTAase-like"/>
</dbReference>
<feature type="domain" description="Amidohydrolase-related" evidence="1">
    <location>
        <begin position="49"/>
        <end position="404"/>
    </location>
</feature>
<name>A0A1H5RIU8_9PSEU</name>
<dbReference type="PANTHER" id="PTHR43135">
    <property type="entry name" value="ALPHA-D-RIBOSE 1-METHYLPHOSPHONATE 5-TRIPHOSPHATE DIPHOSPHATASE"/>
    <property type="match status" value="1"/>
</dbReference>
<evidence type="ECO:0000259" key="1">
    <source>
        <dbReference type="Pfam" id="PF01979"/>
    </source>
</evidence>
<dbReference type="Gene3D" id="2.30.40.10">
    <property type="entry name" value="Urease, subunit C, domain 1"/>
    <property type="match status" value="1"/>
</dbReference>
<dbReference type="RefSeq" id="WP_086671309.1">
    <property type="nucleotide sequence ID" value="NZ_FNUJ01000019.1"/>
</dbReference>
<dbReference type="SUPFAM" id="SSF51556">
    <property type="entry name" value="Metallo-dependent hydrolases"/>
    <property type="match status" value="1"/>
</dbReference>
<dbReference type="Pfam" id="PF01979">
    <property type="entry name" value="Amidohydro_1"/>
    <property type="match status" value="1"/>
</dbReference>
<dbReference type="Gene3D" id="3.20.20.140">
    <property type="entry name" value="Metal-dependent hydrolases"/>
    <property type="match status" value="1"/>
</dbReference>
<dbReference type="InterPro" id="IPR032466">
    <property type="entry name" value="Metal_Hydrolase"/>
</dbReference>
<gene>
    <name evidence="2" type="ORF">SAMN05421837_11983</name>
</gene>
<dbReference type="STRING" id="218821.SAMN05421837_11983"/>
<sequence>MWLTGATVIDGTGADPVPGQAVLVEDGRIAALGGTPPAGADVLDLTGLYLTPGLIDAHVHLGLSSDLDKLSTSRQLSVAEIAADMFANCRRTLDSGFTTVRDTGGVDDGIARVVADGRVPGPRILHCGPILVQTGGHGYLGAEWDSAEDWDARQVPGLFALSLLSDGPDSVRRNAREAFRRGAGFLKMCVTGGVVSRHDKLTDTQFTHDEIATAVAEARARGTYVTVHAHNNEGLRTAIDAGAKCVEHGSAVDAEMAALMAEKRVALVPTLAVAHALLKDSTEAGLPAHIGERVGHVIDGQADAIRAARAAGVLIGSGSDYIGPNQDHRGHELVLRSEIESPMQALVSATRDNARVLRIGDEIGTIEPGKLADLAVFGGDPLADPLVFDDPRQVKVVLQLGRVVKDIR</sequence>